<dbReference type="CDD" id="cd03796">
    <property type="entry name" value="GT4_PIG-A-like"/>
    <property type="match status" value="1"/>
</dbReference>
<dbReference type="GO" id="GO:0006506">
    <property type="term" value="P:GPI anchor biosynthetic process"/>
    <property type="evidence" value="ECO:0007669"/>
    <property type="project" value="UniProtKB-KW"/>
</dbReference>
<dbReference type="InterPro" id="IPR001296">
    <property type="entry name" value="Glyco_trans_1"/>
</dbReference>
<evidence type="ECO:0000256" key="6">
    <source>
        <dbReference type="ARBA" id="ARBA00032160"/>
    </source>
</evidence>
<dbReference type="AlphaFoldDB" id="A0A8S1CBP9"/>
<dbReference type="EMBL" id="CADEPI010000021">
    <property type="protein sequence ID" value="CAB3365656.1"/>
    <property type="molecule type" value="Genomic_DNA"/>
</dbReference>
<evidence type="ECO:0000256" key="2">
    <source>
        <dbReference type="ARBA" id="ARBA00012420"/>
    </source>
</evidence>
<proteinExistence type="predicted"/>
<sequence>MKHRILMASDFFYPNVGGVEEHIYSLSQCLIARGHKVVVVTHSYDKVVGIRWLPNGLKVFYLPLRTFYNGCILPTMIATIPYIRHILVQEKITLVHGHAAFSTIAHEAMNTGRLMGLHTVFTDHSLFGFADASAIITNMFLRLSLVNCTHCICVSHIGKENTVLRAKIKHNIVSVIPNAVDTKLFTPEPEKRSKTRITIVVVCRLVYRKGVDFMIHIIPFICKNFPDVQFFIVGDGPKREALEEMWQKEKLGDRMQMFGALDLRGVRNVLVQGHIFLNTSLTEAFCMAIVEAACCGLHVVSTNVGGIPEVLPPDLMYLAEPDVNSLTLALEKAIIAFRLGAGPSPEERHEKICSFYNWFDVTKRTEHVYDTVAKQQLKPFGQQLSDCLHQTKVYPFLLVLSLCFLIIKFFDWYRPRHLIDIAPDYASKRRSSIKQNGFN</sequence>
<dbReference type="Pfam" id="PF00534">
    <property type="entry name" value="Glycos_transf_1"/>
    <property type="match status" value="1"/>
</dbReference>
<dbReference type="EC" id="2.4.1.198" evidence="2"/>
<comment type="pathway">
    <text evidence="1">Glycolipid biosynthesis; glycosylphosphatidylinositol-anchor biosynthesis.</text>
</comment>
<comment type="caution">
    <text evidence="9">The sequence shown here is derived from an EMBL/GenBank/DDBJ whole genome shotgun (WGS) entry which is preliminary data.</text>
</comment>
<dbReference type="PANTHER" id="PTHR45871:SF1">
    <property type="entry name" value="PHOSPHATIDYLINOSITOL N-ACETYLGLUCOSAMINYLTRANSFERASE SUBUNIT A"/>
    <property type="match status" value="1"/>
</dbReference>
<dbReference type="FunFam" id="3.40.50.2000:FF:000026">
    <property type="entry name" value="Phosphatidylinositol N-acetylglucosaminyltransferase subunit A"/>
    <property type="match status" value="1"/>
</dbReference>
<dbReference type="GO" id="GO:0000506">
    <property type="term" value="C:glycosylphosphatidylinositol-N-acetylglucosaminyltransferase (GPI-GnT) complex"/>
    <property type="evidence" value="ECO:0007669"/>
    <property type="project" value="InterPro"/>
</dbReference>
<keyword evidence="10" id="KW-1185">Reference proteome</keyword>
<dbReference type="SUPFAM" id="SSF53756">
    <property type="entry name" value="UDP-Glycosyltransferase/glycogen phosphorylase"/>
    <property type="match status" value="1"/>
</dbReference>
<keyword evidence="3" id="KW-0337">GPI-anchor biosynthesis</keyword>
<dbReference type="Pfam" id="PF08288">
    <property type="entry name" value="PIGA"/>
    <property type="match status" value="1"/>
</dbReference>
<gene>
    <name evidence="9" type="ORF">CLODIP_2_CD05529</name>
</gene>
<dbReference type="InterPro" id="IPR013234">
    <property type="entry name" value="PIGA_GPI_anchor_biosynthesis"/>
</dbReference>
<evidence type="ECO:0000313" key="9">
    <source>
        <dbReference type="EMBL" id="CAB3365656.1"/>
    </source>
</evidence>
<feature type="domain" description="Glycosyl transferase family 1" evidence="7">
    <location>
        <begin position="189"/>
        <end position="330"/>
    </location>
</feature>
<keyword evidence="4" id="KW-0328">Glycosyltransferase</keyword>
<evidence type="ECO:0000256" key="3">
    <source>
        <dbReference type="ARBA" id="ARBA00022502"/>
    </source>
</evidence>
<name>A0A8S1CBP9_9INSE</name>
<protein>
    <recommendedName>
        <fullName evidence="2">phosphatidylinositol N-acetylglucosaminyltransferase</fullName>
        <ecNumber evidence="2">2.4.1.198</ecNumber>
    </recommendedName>
    <alternativeName>
        <fullName evidence="6">GlcNAc-PI synthesis protein</fullName>
    </alternativeName>
</protein>
<evidence type="ECO:0000256" key="1">
    <source>
        <dbReference type="ARBA" id="ARBA00004687"/>
    </source>
</evidence>
<dbReference type="PANTHER" id="PTHR45871">
    <property type="entry name" value="N-ACETYLGLUCOSAMINYL-PHOSPHATIDYLINOSITOL BIOSYNTHETIC PROTEIN"/>
    <property type="match status" value="1"/>
</dbReference>
<evidence type="ECO:0000259" key="7">
    <source>
        <dbReference type="Pfam" id="PF00534"/>
    </source>
</evidence>
<keyword evidence="5" id="KW-0808">Transferase</keyword>
<feature type="domain" description="PIGA GPI anchor biosynthesis" evidence="8">
    <location>
        <begin position="42"/>
        <end position="131"/>
    </location>
</feature>
<evidence type="ECO:0000259" key="8">
    <source>
        <dbReference type="Pfam" id="PF08288"/>
    </source>
</evidence>
<dbReference type="OrthoDB" id="734129at2759"/>
<dbReference type="Gene3D" id="3.40.50.2000">
    <property type="entry name" value="Glycogen Phosphorylase B"/>
    <property type="match status" value="2"/>
</dbReference>
<accession>A0A8S1CBP9</accession>
<reference evidence="9 10" key="1">
    <citation type="submission" date="2020-04" db="EMBL/GenBank/DDBJ databases">
        <authorList>
            <person name="Alioto T."/>
            <person name="Alioto T."/>
            <person name="Gomez Garrido J."/>
        </authorList>
    </citation>
    <scope>NUCLEOTIDE SEQUENCE [LARGE SCALE GENOMIC DNA]</scope>
</reference>
<dbReference type="GO" id="GO:0017176">
    <property type="term" value="F:phosphatidylinositol N-acetylglucosaminyltransferase activity"/>
    <property type="evidence" value="ECO:0007669"/>
    <property type="project" value="UniProtKB-EC"/>
</dbReference>
<evidence type="ECO:0000256" key="5">
    <source>
        <dbReference type="ARBA" id="ARBA00022679"/>
    </source>
</evidence>
<organism evidence="9 10">
    <name type="scientific">Cloeon dipterum</name>
    <dbReference type="NCBI Taxonomy" id="197152"/>
    <lineage>
        <taxon>Eukaryota</taxon>
        <taxon>Metazoa</taxon>
        <taxon>Ecdysozoa</taxon>
        <taxon>Arthropoda</taxon>
        <taxon>Hexapoda</taxon>
        <taxon>Insecta</taxon>
        <taxon>Pterygota</taxon>
        <taxon>Palaeoptera</taxon>
        <taxon>Ephemeroptera</taxon>
        <taxon>Pisciforma</taxon>
        <taxon>Baetidae</taxon>
        <taxon>Cloeon</taxon>
    </lineage>
</organism>
<dbReference type="InterPro" id="IPR039507">
    <property type="entry name" value="PIG-A/GPI3"/>
</dbReference>
<evidence type="ECO:0000313" key="10">
    <source>
        <dbReference type="Proteomes" id="UP000494165"/>
    </source>
</evidence>
<dbReference type="Proteomes" id="UP000494165">
    <property type="component" value="Unassembled WGS sequence"/>
</dbReference>
<evidence type="ECO:0000256" key="4">
    <source>
        <dbReference type="ARBA" id="ARBA00022676"/>
    </source>
</evidence>